<dbReference type="Gene3D" id="3.40.50.12780">
    <property type="entry name" value="N-terminal domain of ligase-like"/>
    <property type="match status" value="1"/>
</dbReference>
<evidence type="ECO:0000259" key="5">
    <source>
        <dbReference type="Pfam" id="PF13193"/>
    </source>
</evidence>
<organism evidence="6 7">
    <name type="scientific">Nakamurella aerolata</name>
    <dbReference type="NCBI Taxonomy" id="1656892"/>
    <lineage>
        <taxon>Bacteria</taxon>
        <taxon>Bacillati</taxon>
        <taxon>Actinomycetota</taxon>
        <taxon>Actinomycetes</taxon>
        <taxon>Nakamurellales</taxon>
        <taxon>Nakamurellaceae</taxon>
        <taxon>Nakamurella</taxon>
    </lineage>
</organism>
<feature type="domain" description="AMP-dependent synthetase/ligase" evidence="4">
    <location>
        <begin position="23"/>
        <end position="221"/>
    </location>
</feature>
<evidence type="ECO:0000256" key="3">
    <source>
        <dbReference type="SAM" id="MobiDB-lite"/>
    </source>
</evidence>
<proteinExistence type="inferred from homology"/>
<dbReference type="AlphaFoldDB" id="A0A849A5X2"/>
<feature type="domain" description="AMP-binding enzyme C-terminal" evidence="5">
    <location>
        <begin position="293"/>
        <end position="363"/>
    </location>
</feature>
<dbReference type="Gene3D" id="3.30.300.30">
    <property type="match status" value="1"/>
</dbReference>
<sequence length="392" mass="40155">MTGVDTSAVNDPAARQALVDRLRAVLDGAETIAPLPAPGSAPAPTPVRLDERDLAAGRPAVVLPTSGSTGEPKQVMLSAAALRASAAATHARLGGAGGWLLALPPWHVAGLQVLLRAAGSGQPVAVTEPGPFTAQSFVTGAGRLHSGRRYVSLVPTQLRRLVDDASAVAALRDFDMVLLGGAAADPALLASAADAGVRIMLTYGMSETCGGCVYNGVALDGVSVELLDGQRIRLTGPVVANGYAGRPDDPAFARPGSFLTNDLGVLEGDILTVLGRADDVIVTGGMKVAPARLEHALGAVPGIGEVLAVGIPDDEWGEAVTALHTGAQLPESAVRQALSALPGYYRPRRWLAVPRLPVRGPGKPDRRAAAELARRAARALPPEAEPSHPDTS</sequence>
<dbReference type="InterPro" id="IPR045851">
    <property type="entry name" value="AMP-bd_C_sf"/>
</dbReference>
<evidence type="ECO:0000259" key="4">
    <source>
        <dbReference type="Pfam" id="PF00501"/>
    </source>
</evidence>
<accession>A0A849A5X2</accession>
<feature type="compositionally biased region" description="Basic and acidic residues" evidence="3">
    <location>
        <begin position="362"/>
        <end position="374"/>
    </location>
</feature>
<keyword evidence="2" id="KW-0436">Ligase</keyword>
<dbReference type="InterPro" id="IPR000873">
    <property type="entry name" value="AMP-dep_synth/lig_dom"/>
</dbReference>
<evidence type="ECO:0000313" key="7">
    <source>
        <dbReference type="Proteomes" id="UP000562984"/>
    </source>
</evidence>
<evidence type="ECO:0000256" key="1">
    <source>
        <dbReference type="ARBA" id="ARBA00006432"/>
    </source>
</evidence>
<dbReference type="PROSITE" id="PS00455">
    <property type="entry name" value="AMP_BINDING"/>
    <property type="match status" value="1"/>
</dbReference>
<dbReference type="NCBIfam" id="NF005877">
    <property type="entry name" value="PRK07824.1"/>
    <property type="match status" value="1"/>
</dbReference>
<dbReference type="Pfam" id="PF00501">
    <property type="entry name" value="AMP-binding"/>
    <property type="match status" value="1"/>
</dbReference>
<gene>
    <name evidence="6" type="ORF">HKD39_04835</name>
</gene>
<name>A0A849A5X2_9ACTN</name>
<dbReference type="EMBL" id="JABEND010000002">
    <property type="protein sequence ID" value="NNG35046.1"/>
    <property type="molecule type" value="Genomic_DNA"/>
</dbReference>
<dbReference type="PANTHER" id="PTHR43201">
    <property type="entry name" value="ACYL-COA SYNTHETASE"/>
    <property type="match status" value="1"/>
</dbReference>
<comment type="similarity">
    <text evidence="1">Belongs to the ATP-dependent AMP-binding enzyme family.</text>
</comment>
<comment type="caution">
    <text evidence="6">The sequence shown here is derived from an EMBL/GenBank/DDBJ whole genome shotgun (WGS) entry which is preliminary data.</text>
</comment>
<protein>
    <submittedName>
        <fullName evidence="6">AMP-binding protein</fullName>
    </submittedName>
</protein>
<dbReference type="SUPFAM" id="SSF56801">
    <property type="entry name" value="Acetyl-CoA synthetase-like"/>
    <property type="match status" value="1"/>
</dbReference>
<reference evidence="6 7" key="1">
    <citation type="submission" date="2020-05" db="EMBL/GenBank/DDBJ databases">
        <title>Nakamurella sp. DB0629 isolated from air conditioner.</title>
        <authorList>
            <person name="Kim D.H."/>
            <person name="Kim D.-U."/>
        </authorList>
    </citation>
    <scope>NUCLEOTIDE SEQUENCE [LARGE SCALE GENOMIC DNA]</scope>
    <source>
        <strain evidence="6 7">DB0629</strain>
    </source>
</reference>
<dbReference type="InterPro" id="IPR025110">
    <property type="entry name" value="AMP-bd_C"/>
</dbReference>
<dbReference type="GO" id="GO:0031956">
    <property type="term" value="F:medium-chain fatty acid-CoA ligase activity"/>
    <property type="evidence" value="ECO:0007669"/>
    <property type="project" value="TreeGrafter"/>
</dbReference>
<dbReference type="InterPro" id="IPR020845">
    <property type="entry name" value="AMP-binding_CS"/>
</dbReference>
<dbReference type="InterPro" id="IPR042099">
    <property type="entry name" value="ANL_N_sf"/>
</dbReference>
<dbReference type="Proteomes" id="UP000562984">
    <property type="component" value="Unassembled WGS sequence"/>
</dbReference>
<evidence type="ECO:0000256" key="2">
    <source>
        <dbReference type="ARBA" id="ARBA00022598"/>
    </source>
</evidence>
<keyword evidence="7" id="KW-1185">Reference proteome</keyword>
<dbReference type="PANTHER" id="PTHR43201:SF5">
    <property type="entry name" value="MEDIUM-CHAIN ACYL-COA LIGASE ACSF2, MITOCHONDRIAL"/>
    <property type="match status" value="1"/>
</dbReference>
<dbReference type="Pfam" id="PF13193">
    <property type="entry name" value="AMP-binding_C"/>
    <property type="match status" value="1"/>
</dbReference>
<feature type="region of interest" description="Disordered" evidence="3">
    <location>
        <begin position="357"/>
        <end position="392"/>
    </location>
</feature>
<dbReference type="GO" id="GO:0006631">
    <property type="term" value="P:fatty acid metabolic process"/>
    <property type="evidence" value="ECO:0007669"/>
    <property type="project" value="TreeGrafter"/>
</dbReference>
<evidence type="ECO:0000313" key="6">
    <source>
        <dbReference type="EMBL" id="NNG35046.1"/>
    </source>
</evidence>